<keyword evidence="1" id="KW-0812">Transmembrane</keyword>
<feature type="transmembrane region" description="Helical" evidence="1">
    <location>
        <begin position="170"/>
        <end position="193"/>
    </location>
</feature>
<dbReference type="Proteomes" id="UP000887572">
    <property type="component" value="Unplaced"/>
</dbReference>
<feature type="transmembrane region" description="Helical" evidence="1">
    <location>
        <begin position="12"/>
        <end position="38"/>
    </location>
</feature>
<organism evidence="2 3">
    <name type="scientific">Globodera rostochiensis</name>
    <name type="common">Golden nematode worm</name>
    <name type="synonym">Heterodera rostochiensis</name>
    <dbReference type="NCBI Taxonomy" id="31243"/>
    <lineage>
        <taxon>Eukaryota</taxon>
        <taxon>Metazoa</taxon>
        <taxon>Ecdysozoa</taxon>
        <taxon>Nematoda</taxon>
        <taxon>Chromadorea</taxon>
        <taxon>Rhabditida</taxon>
        <taxon>Tylenchina</taxon>
        <taxon>Tylenchomorpha</taxon>
        <taxon>Tylenchoidea</taxon>
        <taxon>Heteroderidae</taxon>
        <taxon>Heteroderinae</taxon>
        <taxon>Globodera</taxon>
    </lineage>
</organism>
<feature type="transmembrane region" description="Helical" evidence="1">
    <location>
        <begin position="50"/>
        <end position="75"/>
    </location>
</feature>
<sequence length="198" mass="21232">MWTEKQSPTGQSVAVGCLYIGIGLIGLVLNVATCVMIASKRVYRLSAYTIMANVALADCAMLIVAGLACGCALIMSPTAPFLANNASGNAEVAAVGWNVGGGSFGAIPRSEYDRQHLLYHPDYHSDTRRNNPDFGKQNPSTSTLREAERRIPNNNAGRDGNEFVELFPGFLNFGIAFGEIASWSAGVLSYAYLGINRY</sequence>
<dbReference type="SUPFAM" id="SSF81321">
    <property type="entry name" value="Family A G protein-coupled receptor-like"/>
    <property type="match status" value="1"/>
</dbReference>
<protein>
    <submittedName>
        <fullName evidence="3">G-protein coupled receptors family 1 profile domain-containing protein</fullName>
    </submittedName>
</protein>
<dbReference type="WBParaSite" id="Gr19_v10_g10749.t1">
    <property type="protein sequence ID" value="Gr19_v10_g10749.t1"/>
    <property type="gene ID" value="Gr19_v10_g10749"/>
</dbReference>
<name>A0A914GTZ8_GLORO</name>
<reference evidence="3" key="1">
    <citation type="submission" date="2022-11" db="UniProtKB">
        <authorList>
            <consortium name="WormBaseParasite"/>
        </authorList>
    </citation>
    <scope>IDENTIFICATION</scope>
</reference>
<keyword evidence="1" id="KW-1133">Transmembrane helix</keyword>
<evidence type="ECO:0000256" key="1">
    <source>
        <dbReference type="SAM" id="Phobius"/>
    </source>
</evidence>
<dbReference type="PROSITE" id="PS51257">
    <property type="entry name" value="PROKAR_LIPOPROTEIN"/>
    <property type="match status" value="1"/>
</dbReference>
<proteinExistence type="predicted"/>
<dbReference type="Gene3D" id="1.20.1070.10">
    <property type="entry name" value="Rhodopsin 7-helix transmembrane proteins"/>
    <property type="match status" value="1"/>
</dbReference>
<dbReference type="AlphaFoldDB" id="A0A914GTZ8"/>
<accession>A0A914GTZ8</accession>
<evidence type="ECO:0000313" key="2">
    <source>
        <dbReference type="Proteomes" id="UP000887572"/>
    </source>
</evidence>
<evidence type="ECO:0000313" key="3">
    <source>
        <dbReference type="WBParaSite" id="Gr19_v10_g10749.t1"/>
    </source>
</evidence>
<keyword evidence="1" id="KW-0472">Membrane</keyword>
<keyword evidence="2" id="KW-1185">Reference proteome</keyword>